<gene>
    <name evidence="2" type="ORF">S01H4_64408</name>
</gene>
<accession>X1CQS3</accession>
<protein>
    <recommendedName>
        <fullName evidence="1">HNH nuclease domain-containing protein</fullName>
    </recommendedName>
</protein>
<dbReference type="EMBL" id="BART01039048">
    <property type="protein sequence ID" value="GAH10167.1"/>
    <property type="molecule type" value="Genomic_DNA"/>
</dbReference>
<dbReference type="GO" id="GO:0004519">
    <property type="term" value="F:endonuclease activity"/>
    <property type="evidence" value="ECO:0007669"/>
    <property type="project" value="InterPro"/>
</dbReference>
<dbReference type="CDD" id="cd00085">
    <property type="entry name" value="HNHc"/>
    <property type="match status" value="1"/>
</dbReference>
<organism evidence="2">
    <name type="scientific">marine sediment metagenome</name>
    <dbReference type="NCBI Taxonomy" id="412755"/>
    <lineage>
        <taxon>unclassified sequences</taxon>
        <taxon>metagenomes</taxon>
        <taxon>ecological metagenomes</taxon>
    </lineage>
</organism>
<comment type="caution">
    <text evidence="2">The sequence shown here is derived from an EMBL/GenBank/DDBJ whole genome shotgun (WGS) entry which is preliminary data.</text>
</comment>
<dbReference type="GO" id="GO:0008270">
    <property type="term" value="F:zinc ion binding"/>
    <property type="evidence" value="ECO:0007669"/>
    <property type="project" value="InterPro"/>
</dbReference>
<evidence type="ECO:0000313" key="2">
    <source>
        <dbReference type="EMBL" id="GAH10167.1"/>
    </source>
</evidence>
<sequence>NLGKSKGEIILTGFDYDIIKIALDRGYITKRNAIKLLNILKYGELTCEICKEPIPKNRKNKNRKLTFDHKLPKSLGGNGDIENLQIAHARCNNKKGNKK</sequence>
<dbReference type="AlphaFoldDB" id="X1CQS3"/>
<dbReference type="Gene3D" id="1.10.30.50">
    <property type="match status" value="1"/>
</dbReference>
<feature type="non-terminal residue" evidence="2">
    <location>
        <position position="1"/>
    </location>
</feature>
<name>X1CQS3_9ZZZZ</name>
<dbReference type="Pfam" id="PF01844">
    <property type="entry name" value="HNH"/>
    <property type="match status" value="1"/>
</dbReference>
<dbReference type="GO" id="GO:0003676">
    <property type="term" value="F:nucleic acid binding"/>
    <property type="evidence" value="ECO:0007669"/>
    <property type="project" value="InterPro"/>
</dbReference>
<dbReference type="InterPro" id="IPR002711">
    <property type="entry name" value="HNH"/>
</dbReference>
<proteinExistence type="predicted"/>
<feature type="domain" description="HNH nuclease" evidence="1">
    <location>
        <begin position="34"/>
        <end position="93"/>
    </location>
</feature>
<dbReference type="SMART" id="SM00507">
    <property type="entry name" value="HNHc"/>
    <property type="match status" value="1"/>
</dbReference>
<evidence type="ECO:0000259" key="1">
    <source>
        <dbReference type="SMART" id="SM00507"/>
    </source>
</evidence>
<dbReference type="InterPro" id="IPR003615">
    <property type="entry name" value="HNH_nuc"/>
</dbReference>
<reference evidence="2" key="1">
    <citation type="journal article" date="2014" name="Front. Microbiol.">
        <title>High frequency of phylogenetically diverse reductive dehalogenase-homologous genes in deep subseafloor sedimentary metagenomes.</title>
        <authorList>
            <person name="Kawai M."/>
            <person name="Futagami T."/>
            <person name="Toyoda A."/>
            <person name="Takaki Y."/>
            <person name="Nishi S."/>
            <person name="Hori S."/>
            <person name="Arai W."/>
            <person name="Tsubouchi T."/>
            <person name="Morono Y."/>
            <person name="Uchiyama I."/>
            <person name="Ito T."/>
            <person name="Fujiyama A."/>
            <person name="Inagaki F."/>
            <person name="Takami H."/>
        </authorList>
    </citation>
    <scope>NUCLEOTIDE SEQUENCE</scope>
    <source>
        <strain evidence="2">Expedition CK06-06</strain>
    </source>
</reference>